<reference evidence="4 5" key="1">
    <citation type="submission" date="2016-06" db="EMBL/GenBank/DDBJ databases">
        <authorList>
            <person name="Kjaerup R.B."/>
            <person name="Dalgaard T.S."/>
            <person name="Juul-Madsen H.R."/>
        </authorList>
    </citation>
    <scope>NUCLEOTIDE SEQUENCE [LARGE SCALE GENOMIC DNA]</scope>
    <source>
        <strain evidence="4 5">E3012</strain>
    </source>
</reference>
<dbReference type="InterPro" id="IPR036513">
    <property type="entry name" value="STAS_dom_sf"/>
</dbReference>
<dbReference type="Pfam" id="PF01740">
    <property type="entry name" value="STAS"/>
    <property type="match status" value="1"/>
</dbReference>
<dbReference type="SUPFAM" id="SSF52091">
    <property type="entry name" value="SpoIIaa-like"/>
    <property type="match status" value="1"/>
</dbReference>
<dbReference type="Gene3D" id="3.30.750.24">
    <property type="entry name" value="STAS domain"/>
    <property type="match status" value="1"/>
</dbReference>
<dbReference type="Proteomes" id="UP000092683">
    <property type="component" value="Unassembled WGS sequence"/>
</dbReference>
<proteinExistence type="inferred from homology"/>
<evidence type="ECO:0000259" key="3">
    <source>
        <dbReference type="PROSITE" id="PS50801"/>
    </source>
</evidence>
<comment type="similarity">
    <text evidence="1 2">Belongs to the anti-sigma-factor antagonist family.</text>
</comment>
<dbReference type="PROSITE" id="PS50801">
    <property type="entry name" value="STAS"/>
    <property type="match status" value="1"/>
</dbReference>
<dbReference type="AlphaFoldDB" id="A0A1B9D6L8"/>
<sequence>MSSAIAEPMTTTHLMLSTKLVYELGDPNSTLRATADRSGPAVLIYAGGEIDACNEHTWRQLISEVAGIVIAPGPLVVDVTGLEFMGCCAFAVLADEAKRCQERGIELRLVSCEPIVARIVDACGLSGLLPIYPTADSALASATRW</sequence>
<gene>
    <name evidence="4" type="ORF">A5677_23355</name>
</gene>
<dbReference type="CDD" id="cd07043">
    <property type="entry name" value="STAS_anti-anti-sigma_factors"/>
    <property type="match status" value="1"/>
</dbReference>
<evidence type="ECO:0000313" key="5">
    <source>
        <dbReference type="Proteomes" id="UP000092683"/>
    </source>
</evidence>
<dbReference type="NCBIfam" id="TIGR00377">
    <property type="entry name" value="ant_ant_sig"/>
    <property type="match status" value="1"/>
</dbReference>
<dbReference type="InterPro" id="IPR003658">
    <property type="entry name" value="Anti-sigma_ant"/>
</dbReference>
<dbReference type="PANTHER" id="PTHR33495">
    <property type="entry name" value="ANTI-SIGMA FACTOR ANTAGONIST TM_1081-RELATED-RELATED"/>
    <property type="match status" value="1"/>
</dbReference>
<organism evidence="4 5">
    <name type="scientific">Mycobacterium malmoense</name>
    <dbReference type="NCBI Taxonomy" id="1780"/>
    <lineage>
        <taxon>Bacteria</taxon>
        <taxon>Bacillati</taxon>
        <taxon>Actinomycetota</taxon>
        <taxon>Actinomycetes</taxon>
        <taxon>Mycobacteriales</taxon>
        <taxon>Mycobacteriaceae</taxon>
        <taxon>Mycobacterium</taxon>
    </lineage>
</organism>
<dbReference type="EMBL" id="MBEE01000165">
    <property type="protein sequence ID" value="OCB50723.1"/>
    <property type="molecule type" value="Genomic_DNA"/>
</dbReference>
<accession>A0A1B9D6L8</accession>
<dbReference type="RefSeq" id="WP_065443568.1">
    <property type="nucleotide sequence ID" value="NZ_MBEA01000003.1"/>
</dbReference>
<protein>
    <recommendedName>
        <fullName evidence="2">Anti-sigma factor antagonist</fullName>
    </recommendedName>
</protein>
<dbReference type="PANTHER" id="PTHR33495:SF2">
    <property type="entry name" value="ANTI-SIGMA FACTOR ANTAGONIST TM_1081-RELATED"/>
    <property type="match status" value="1"/>
</dbReference>
<dbReference type="InterPro" id="IPR002645">
    <property type="entry name" value="STAS_dom"/>
</dbReference>
<feature type="domain" description="STAS" evidence="3">
    <location>
        <begin position="31"/>
        <end position="142"/>
    </location>
</feature>
<comment type="caution">
    <text evidence="4">The sequence shown here is derived from an EMBL/GenBank/DDBJ whole genome shotgun (WGS) entry which is preliminary data.</text>
</comment>
<evidence type="ECO:0000256" key="1">
    <source>
        <dbReference type="ARBA" id="ARBA00009013"/>
    </source>
</evidence>
<dbReference type="GO" id="GO:0043856">
    <property type="term" value="F:anti-sigma factor antagonist activity"/>
    <property type="evidence" value="ECO:0007669"/>
    <property type="project" value="InterPro"/>
</dbReference>
<evidence type="ECO:0000256" key="2">
    <source>
        <dbReference type="RuleBase" id="RU003749"/>
    </source>
</evidence>
<evidence type="ECO:0000313" key="4">
    <source>
        <dbReference type="EMBL" id="OCB50723.1"/>
    </source>
</evidence>
<name>A0A1B9D6L8_MYCMA</name>